<dbReference type="Proteomes" id="UP000886595">
    <property type="component" value="Unassembled WGS sequence"/>
</dbReference>
<sequence length="173" mass="19892">MIRNLVSFAARRHARALIPAGVARCSSSWGPPTGSGAPTGSRTSRPIPRRQMPNLTQNHAVDTRCFNAESVEGLERDRLRMVNLTLEEMNSSDFWLWLREGNKEADYQPIPLMTDEDTNKWATRKEDEAAAELGEVWDLERKIKFWDDELAFWTGDSIKQESIFETFEEYLDP</sequence>
<comment type="caution">
    <text evidence="2">The sequence shown here is derived from an EMBL/GenBank/DDBJ whole genome shotgun (WGS) entry which is preliminary data.</text>
</comment>
<dbReference type="AlphaFoldDB" id="A0A8X7VF94"/>
<evidence type="ECO:0000256" key="1">
    <source>
        <dbReference type="SAM" id="MobiDB-lite"/>
    </source>
</evidence>
<evidence type="ECO:0000313" key="2">
    <source>
        <dbReference type="EMBL" id="KAG2310277.1"/>
    </source>
</evidence>
<reference evidence="2 3" key="1">
    <citation type="submission" date="2020-02" db="EMBL/GenBank/DDBJ databases">
        <authorList>
            <person name="Ma Q."/>
            <person name="Huang Y."/>
            <person name="Song X."/>
            <person name="Pei D."/>
        </authorList>
    </citation>
    <scope>NUCLEOTIDE SEQUENCE [LARGE SCALE GENOMIC DNA]</scope>
    <source>
        <strain evidence="2">Sxm20200214</strain>
        <tissue evidence="2">Leaf</tissue>
    </source>
</reference>
<feature type="region of interest" description="Disordered" evidence="1">
    <location>
        <begin position="25"/>
        <end position="56"/>
    </location>
</feature>
<protein>
    <submittedName>
        <fullName evidence="2">Uncharacterized protein</fullName>
    </submittedName>
</protein>
<proteinExistence type="predicted"/>
<feature type="compositionally biased region" description="Low complexity" evidence="1">
    <location>
        <begin position="26"/>
        <end position="44"/>
    </location>
</feature>
<accession>A0A8X7VF94</accession>
<evidence type="ECO:0000313" key="3">
    <source>
        <dbReference type="Proteomes" id="UP000886595"/>
    </source>
</evidence>
<gene>
    <name evidence="2" type="ORF">Bca52824_021834</name>
</gene>
<organism evidence="2 3">
    <name type="scientific">Brassica carinata</name>
    <name type="common">Ethiopian mustard</name>
    <name type="synonym">Abyssinian cabbage</name>
    <dbReference type="NCBI Taxonomy" id="52824"/>
    <lineage>
        <taxon>Eukaryota</taxon>
        <taxon>Viridiplantae</taxon>
        <taxon>Streptophyta</taxon>
        <taxon>Embryophyta</taxon>
        <taxon>Tracheophyta</taxon>
        <taxon>Spermatophyta</taxon>
        <taxon>Magnoliopsida</taxon>
        <taxon>eudicotyledons</taxon>
        <taxon>Gunneridae</taxon>
        <taxon>Pentapetalae</taxon>
        <taxon>rosids</taxon>
        <taxon>malvids</taxon>
        <taxon>Brassicales</taxon>
        <taxon>Brassicaceae</taxon>
        <taxon>Brassiceae</taxon>
        <taxon>Brassica</taxon>
    </lineage>
</organism>
<keyword evidence="3" id="KW-1185">Reference proteome</keyword>
<dbReference type="EMBL" id="JAAMPC010000005">
    <property type="protein sequence ID" value="KAG2310277.1"/>
    <property type="molecule type" value="Genomic_DNA"/>
</dbReference>
<name>A0A8X7VF94_BRACI</name>